<proteinExistence type="predicted"/>
<gene>
    <name evidence="1" type="ORF">D6D85_02170</name>
</gene>
<dbReference type="RefSeq" id="WP_125670427.1">
    <property type="nucleotide sequence ID" value="NZ_RCOS01000029.1"/>
</dbReference>
<comment type="caution">
    <text evidence="1">The sequence shown here is derived from an EMBL/GenBank/DDBJ whole genome shotgun (WGS) entry which is preliminary data.</text>
</comment>
<dbReference type="EMBL" id="RCOS01000029">
    <property type="protein sequence ID" value="RSN77720.1"/>
    <property type="molecule type" value="Genomic_DNA"/>
</dbReference>
<accession>A0A429GUT9</accession>
<dbReference type="AlphaFoldDB" id="A0A429GUT9"/>
<dbReference type="Proteomes" id="UP000277582">
    <property type="component" value="Unassembled WGS sequence"/>
</dbReference>
<name>A0A429GUT9_9CREN</name>
<evidence type="ECO:0000313" key="2">
    <source>
        <dbReference type="Proteomes" id="UP000277582"/>
    </source>
</evidence>
<reference evidence="1 2" key="1">
    <citation type="submission" date="2018-10" db="EMBL/GenBank/DDBJ databases">
        <title>Co-occurring genomic capacity for anaerobic methane metabolism and dissimilatory sulfite reduction discovered in the Korarchaeota.</title>
        <authorList>
            <person name="Mckay L.J."/>
            <person name="Dlakic M."/>
            <person name="Fields M.W."/>
            <person name="Delmont T.O."/>
            <person name="Eren A.M."/>
            <person name="Jay Z.J."/>
            <person name="Klingelsmith K.B."/>
            <person name="Rusch D.B."/>
            <person name="Inskeep W.P."/>
        </authorList>
    </citation>
    <scope>NUCLEOTIDE SEQUENCE [LARGE SCALE GENOMIC DNA]</scope>
    <source>
        <strain evidence="1 2">MDKW</strain>
    </source>
</reference>
<organism evidence="1 2">
    <name type="scientific">Candidatus Methanodesulfokora washburnensis</name>
    <dbReference type="NCBI Taxonomy" id="2478471"/>
    <lineage>
        <taxon>Archaea</taxon>
        <taxon>Thermoproteota</taxon>
        <taxon>Candidatus Korarchaeia</taxon>
        <taxon>Candidatus Korarchaeia incertae sedis</taxon>
        <taxon>Candidatus Methanodesulfokora</taxon>
    </lineage>
</organism>
<evidence type="ECO:0000313" key="1">
    <source>
        <dbReference type="EMBL" id="RSN77720.1"/>
    </source>
</evidence>
<protein>
    <submittedName>
        <fullName evidence="1">Uncharacterized protein</fullName>
    </submittedName>
</protein>
<keyword evidence="2" id="KW-1185">Reference proteome</keyword>
<sequence>MFEVNVPSNAEVNAFIASAETYPTLRDLRAFITQKNWKIRVYRDKNIIFGYGENAHELASRGFQQQMIKLFDYPRWCARLITEGLADHLKDQGYHESLEKVHTTLYESRPYGSVANGKINVFRGYTFRTIYLWKDNQPVFGLIVDICWKIEDENGRRLNTAEIAQYNAISQIAQIQDELLPNNKINLEASRLRLYNHILPFINMNKSFTLPLSERINVSIEEIPVHVILGI</sequence>